<dbReference type="EC" id="3.2.1.14" evidence="3"/>
<name>A0AAV1DWA4_OLDCO</name>
<evidence type="ECO:0000256" key="2">
    <source>
        <dbReference type="ARBA" id="ARBA00003102"/>
    </source>
</evidence>
<sequence length="170" mass="18408">MQFIYVQVDAGLVHQMVHMHGSIVSSGKGIRLAIFAILLIGPVLLVDSTTMAEDPFNSLTIITMDKRAEQLDRTFINNPDLVATDAVISFKTTIWFWMTPQGNKPSSHDVISGRWTPSAADRSAGRVPGYGVITNIINGSVGKAQMIRWLIGLGSSGGTATCWELAMDTT</sequence>
<dbReference type="GO" id="GO:0050832">
    <property type="term" value="P:defense response to fungus"/>
    <property type="evidence" value="ECO:0007669"/>
    <property type="project" value="TreeGrafter"/>
</dbReference>
<dbReference type="PANTHER" id="PTHR22595:SF171">
    <property type="entry name" value="BASIC ENDOCHITINASE B"/>
    <property type="match status" value="1"/>
</dbReference>
<dbReference type="GO" id="GO:0006032">
    <property type="term" value="P:chitin catabolic process"/>
    <property type="evidence" value="ECO:0007669"/>
    <property type="project" value="UniProtKB-KW"/>
</dbReference>
<dbReference type="CDD" id="cd00325">
    <property type="entry name" value="chitinase_GH19"/>
    <property type="match status" value="1"/>
</dbReference>
<keyword evidence="7" id="KW-0146">Chitin degradation</keyword>
<comment type="function">
    <text evidence="2">Defense against chitin-containing fungal pathogens.</text>
</comment>
<keyword evidence="9" id="KW-0326">Glycosidase</keyword>
<keyword evidence="8" id="KW-0119">Carbohydrate metabolism</keyword>
<keyword evidence="6" id="KW-0611">Plant defense</keyword>
<comment type="catalytic activity">
    <reaction evidence="1">
        <text>Random endo-hydrolysis of N-acetyl-beta-D-glucosaminide (1-&gt;4)-beta-linkages in chitin and chitodextrins.</text>
        <dbReference type="EC" id="3.2.1.14"/>
    </reaction>
</comment>
<evidence type="ECO:0000256" key="10">
    <source>
        <dbReference type="ARBA" id="ARBA00023326"/>
    </source>
</evidence>
<dbReference type="GO" id="GO:0008843">
    <property type="term" value="F:endochitinase activity"/>
    <property type="evidence" value="ECO:0007669"/>
    <property type="project" value="UniProtKB-EC"/>
</dbReference>
<dbReference type="InterPro" id="IPR000726">
    <property type="entry name" value="Glyco_hydro_19_cat"/>
</dbReference>
<feature type="domain" description="Glycoside hydrolase family 19 catalytic" evidence="11">
    <location>
        <begin position="88"/>
        <end position="98"/>
    </location>
</feature>
<dbReference type="Gene3D" id="1.10.530.10">
    <property type="match status" value="1"/>
</dbReference>
<dbReference type="Proteomes" id="UP001161247">
    <property type="component" value="Chromosome 6"/>
</dbReference>
<dbReference type="InterPro" id="IPR023346">
    <property type="entry name" value="Lysozyme-like_dom_sf"/>
</dbReference>
<keyword evidence="4" id="KW-0732">Signal</keyword>
<evidence type="ECO:0000256" key="4">
    <source>
        <dbReference type="ARBA" id="ARBA00022729"/>
    </source>
</evidence>
<reference evidence="12" key="1">
    <citation type="submission" date="2023-03" db="EMBL/GenBank/DDBJ databases">
        <authorList>
            <person name="Julca I."/>
        </authorList>
    </citation>
    <scope>NUCLEOTIDE SEQUENCE</scope>
</reference>
<evidence type="ECO:0000256" key="8">
    <source>
        <dbReference type="ARBA" id="ARBA00023277"/>
    </source>
</evidence>
<evidence type="ECO:0000256" key="3">
    <source>
        <dbReference type="ARBA" id="ARBA00012729"/>
    </source>
</evidence>
<accession>A0AAV1DWA4</accession>
<evidence type="ECO:0000259" key="11">
    <source>
        <dbReference type="PROSITE" id="PS00774"/>
    </source>
</evidence>
<evidence type="ECO:0000313" key="13">
    <source>
        <dbReference type="Proteomes" id="UP001161247"/>
    </source>
</evidence>
<keyword evidence="13" id="KW-1185">Reference proteome</keyword>
<organism evidence="12 13">
    <name type="scientific">Oldenlandia corymbosa var. corymbosa</name>
    <dbReference type="NCBI Taxonomy" id="529605"/>
    <lineage>
        <taxon>Eukaryota</taxon>
        <taxon>Viridiplantae</taxon>
        <taxon>Streptophyta</taxon>
        <taxon>Embryophyta</taxon>
        <taxon>Tracheophyta</taxon>
        <taxon>Spermatophyta</taxon>
        <taxon>Magnoliopsida</taxon>
        <taxon>eudicotyledons</taxon>
        <taxon>Gunneridae</taxon>
        <taxon>Pentapetalae</taxon>
        <taxon>asterids</taxon>
        <taxon>lamiids</taxon>
        <taxon>Gentianales</taxon>
        <taxon>Rubiaceae</taxon>
        <taxon>Rubioideae</taxon>
        <taxon>Spermacoceae</taxon>
        <taxon>Hedyotis-Oldenlandia complex</taxon>
        <taxon>Oldenlandia</taxon>
    </lineage>
</organism>
<evidence type="ECO:0000313" key="12">
    <source>
        <dbReference type="EMBL" id="CAI9111033.1"/>
    </source>
</evidence>
<keyword evidence="5" id="KW-0378">Hydrolase</keyword>
<evidence type="ECO:0000256" key="9">
    <source>
        <dbReference type="ARBA" id="ARBA00023295"/>
    </source>
</evidence>
<keyword evidence="10" id="KW-0624">Polysaccharide degradation</keyword>
<dbReference type="GO" id="GO:0000272">
    <property type="term" value="P:polysaccharide catabolic process"/>
    <property type="evidence" value="ECO:0007669"/>
    <property type="project" value="UniProtKB-KW"/>
</dbReference>
<proteinExistence type="predicted"/>
<dbReference type="Pfam" id="PF00182">
    <property type="entry name" value="Glyco_hydro_19"/>
    <property type="match status" value="1"/>
</dbReference>
<dbReference type="AlphaFoldDB" id="A0AAV1DWA4"/>
<evidence type="ECO:0000256" key="1">
    <source>
        <dbReference type="ARBA" id="ARBA00000822"/>
    </source>
</evidence>
<evidence type="ECO:0000256" key="7">
    <source>
        <dbReference type="ARBA" id="ARBA00023024"/>
    </source>
</evidence>
<dbReference type="SUPFAM" id="SSF53955">
    <property type="entry name" value="Lysozyme-like"/>
    <property type="match status" value="1"/>
</dbReference>
<gene>
    <name evidence="12" type="ORF">OLC1_LOCUS18548</name>
</gene>
<dbReference type="PANTHER" id="PTHR22595">
    <property type="entry name" value="CHITINASE-RELATED"/>
    <property type="match status" value="1"/>
</dbReference>
<dbReference type="EMBL" id="OX459123">
    <property type="protein sequence ID" value="CAI9111033.1"/>
    <property type="molecule type" value="Genomic_DNA"/>
</dbReference>
<dbReference type="GO" id="GO:0016998">
    <property type="term" value="P:cell wall macromolecule catabolic process"/>
    <property type="evidence" value="ECO:0007669"/>
    <property type="project" value="InterPro"/>
</dbReference>
<evidence type="ECO:0000256" key="6">
    <source>
        <dbReference type="ARBA" id="ARBA00022821"/>
    </source>
</evidence>
<protein>
    <recommendedName>
        <fullName evidence="3">chitinase</fullName>
        <ecNumber evidence="3">3.2.1.14</ecNumber>
    </recommendedName>
</protein>
<evidence type="ECO:0000256" key="5">
    <source>
        <dbReference type="ARBA" id="ARBA00022801"/>
    </source>
</evidence>
<dbReference type="PROSITE" id="PS00774">
    <property type="entry name" value="CHITINASE_19_2"/>
    <property type="match status" value="1"/>
</dbReference>